<keyword evidence="2" id="KW-1185">Reference proteome</keyword>
<dbReference type="Proteomes" id="UP001148629">
    <property type="component" value="Unassembled WGS sequence"/>
</dbReference>
<evidence type="ECO:0000313" key="2">
    <source>
        <dbReference type="Proteomes" id="UP001148629"/>
    </source>
</evidence>
<gene>
    <name evidence="1" type="ORF">NM208_g3310</name>
</gene>
<reference evidence="1" key="1">
    <citation type="submission" date="2022-08" db="EMBL/GenBank/DDBJ databases">
        <title>Genome Sequence of Fusarium decemcellulare.</title>
        <authorList>
            <person name="Buettner E."/>
        </authorList>
    </citation>
    <scope>NUCLEOTIDE SEQUENCE</scope>
    <source>
        <strain evidence="1">Babe19</strain>
    </source>
</reference>
<name>A0ACC1SPH9_9HYPO</name>
<proteinExistence type="predicted"/>
<comment type="caution">
    <text evidence="1">The sequence shown here is derived from an EMBL/GenBank/DDBJ whole genome shotgun (WGS) entry which is preliminary data.</text>
</comment>
<organism evidence="1 2">
    <name type="scientific">Fusarium decemcellulare</name>
    <dbReference type="NCBI Taxonomy" id="57161"/>
    <lineage>
        <taxon>Eukaryota</taxon>
        <taxon>Fungi</taxon>
        <taxon>Dikarya</taxon>
        <taxon>Ascomycota</taxon>
        <taxon>Pezizomycotina</taxon>
        <taxon>Sordariomycetes</taxon>
        <taxon>Hypocreomycetidae</taxon>
        <taxon>Hypocreales</taxon>
        <taxon>Nectriaceae</taxon>
        <taxon>Fusarium</taxon>
        <taxon>Fusarium decemcellulare species complex</taxon>
    </lineage>
</organism>
<evidence type="ECO:0000313" key="1">
    <source>
        <dbReference type="EMBL" id="KAJ3543936.1"/>
    </source>
</evidence>
<protein>
    <submittedName>
        <fullName evidence="1">Uncharacterized protein</fullName>
    </submittedName>
</protein>
<accession>A0ACC1SPH9</accession>
<dbReference type="EMBL" id="JANRMS010000220">
    <property type="protein sequence ID" value="KAJ3543936.1"/>
    <property type="molecule type" value="Genomic_DNA"/>
</dbReference>
<sequence>MPGRGPFQHHLWVTVVRDVLSRGIDIHTTTRPAISFFFKGLSALQRIFGSTDDPDTALQLVASWIDLLEQAGLETQHYLDVEIERCASLLEAWSRKKAPGLYHVSFIVRELNGRRLPYWTETIDGTCPVRELLTEFPYFKLTESIWFRRCPPFVYKEVHRAWKGPTSAIDFRGIELWPVFPPLRRNDLDHWKSHLVISRRKQMQIEGLGRACDLMESRFERNQMRKLRKAGYRGKRVVNSVMPGTWVD</sequence>